<accession>A0A3B6TIV8</accession>
<dbReference type="GO" id="GO:0061630">
    <property type="term" value="F:ubiquitin protein ligase activity"/>
    <property type="evidence" value="ECO:0000318"/>
    <property type="project" value="GO_Central"/>
</dbReference>
<dbReference type="InterPro" id="IPR013083">
    <property type="entry name" value="Znf_RING/FYVE/PHD"/>
</dbReference>
<dbReference type="Gene3D" id="3.30.40.10">
    <property type="entry name" value="Zinc/RING finger domain, C3HC4 (zinc finger)"/>
    <property type="match status" value="1"/>
</dbReference>
<dbReference type="GO" id="GO:0016567">
    <property type="term" value="P:protein ubiquitination"/>
    <property type="evidence" value="ECO:0000318"/>
    <property type="project" value="GO_Central"/>
</dbReference>
<dbReference type="GO" id="GO:0005737">
    <property type="term" value="C:cytoplasm"/>
    <property type="evidence" value="ECO:0000318"/>
    <property type="project" value="GO_Central"/>
</dbReference>
<dbReference type="Pfam" id="PF13639">
    <property type="entry name" value="zf-RING_2"/>
    <property type="match status" value="1"/>
</dbReference>
<evidence type="ECO:0000256" key="5">
    <source>
        <dbReference type="SAM" id="MobiDB-lite"/>
    </source>
</evidence>
<dbReference type="Gramene" id="TraesWEE_scaffold_134631_01G000200.1">
    <property type="protein sequence ID" value="TraesWEE_scaffold_134631_01G000200.1"/>
    <property type="gene ID" value="TraesWEE_scaffold_134631_01G000200"/>
</dbReference>
<keyword evidence="2 4" id="KW-0863">Zinc-finger</keyword>
<evidence type="ECO:0000259" key="6">
    <source>
        <dbReference type="PROSITE" id="PS50089"/>
    </source>
</evidence>
<evidence type="ECO:0000313" key="8">
    <source>
        <dbReference type="Proteomes" id="UP000019116"/>
    </source>
</evidence>
<dbReference type="AlphaFoldDB" id="A0A3B6TIV8"/>
<reference evidence="7" key="2">
    <citation type="submission" date="2018-10" db="UniProtKB">
        <authorList>
            <consortium name="EnsemblPlants"/>
        </authorList>
    </citation>
    <scope>IDENTIFICATION</scope>
</reference>
<dbReference type="Gramene" id="TraesROB_scaffold_132539_01G000200.1">
    <property type="protein sequence ID" value="TraesROB_scaffold_132539_01G000200.1"/>
    <property type="gene ID" value="TraesROB_scaffold_132539_01G000200"/>
</dbReference>
<evidence type="ECO:0000256" key="4">
    <source>
        <dbReference type="PROSITE-ProRule" id="PRU00175"/>
    </source>
</evidence>
<dbReference type="PANTHER" id="PTHR15710">
    <property type="entry name" value="E3 UBIQUITIN-PROTEIN LIGASE PRAJA"/>
    <property type="match status" value="1"/>
</dbReference>
<feature type="compositionally biased region" description="Polar residues" evidence="5">
    <location>
        <begin position="40"/>
        <end position="53"/>
    </location>
</feature>
<sequence length="242" mass="26583">MESSELSKKKMESSDLSLSQKKKEMEAPIRTNLEIENGNKYGSPTPARTRSPMATINTNTWPRAHSDVSRSISGASASLMAWLAMDVGEDYLHLPQDHDEDYLHLPHDHDYDEYTREALSAAEALLFLHPRPPGAAEYAAGIIPRVGVAAAPRDSELAAAVAKALTTVDGPSDDRGCPICMDDDEVAWKETKPCGHRFHGRCVEPWLKAKGSCPMCRRQVVARPTQSSSWTILSSGRRLPSS</sequence>
<evidence type="ECO:0000256" key="1">
    <source>
        <dbReference type="ARBA" id="ARBA00022723"/>
    </source>
</evidence>
<reference evidence="7" key="1">
    <citation type="submission" date="2018-08" db="EMBL/GenBank/DDBJ databases">
        <authorList>
            <person name="Rossello M."/>
        </authorList>
    </citation>
    <scope>NUCLEOTIDE SEQUENCE [LARGE SCALE GENOMIC DNA]</scope>
    <source>
        <strain evidence="7">cv. Chinese Spring</strain>
    </source>
</reference>
<dbReference type="SUPFAM" id="SSF57850">
    <property type="entry name" value="RING/U-box"/>
    <property type="match status" value="1"/>
</dbReference>
<dbReference type="Gramene" id="TraesCS7D02G082700.1">
    <property type="protein sequence ID" value="TraesCS7D02G082700.1.cds1"/>
    <property type="gene ID" value="TraesCS7D02G082700"/>
</dbReference>
<dbReference type="CDD" id="cd16454">
    <property type="entry name" value="RING-H2_PA-TM-RING"/>
    <property type="match status" value="1"/>
</dbReference>
<dbReference type="Gramene" id="TraesCLE_scaffold_128064_01G000100.1">
    <property type="protein sequence ID" value="TraesCLE_scaffold_128064_01G000100.1"/>
    <property type="gene ID" value="TraesCLE_scaffold_128064_01G000100"/>
</dbReference>
<dbReference type="EnsemblPlants" id="TraesCS7D02G082700.1">
    <property type="protein sequence ID" value="TraesCS7D02G082700.1.cds1"/>
    <property type="gene ID" value="TraesCS7D02G082700"/>
</dbReference>
<keyword evidence="1" id="KW-0479">Metal-binding</keyword>
<dbReference type="Gramene" id="TraesCAD_scaffold_116400_01G000200.1">
    <property type="protein sequence ID" value="TraesCAD_scaffold_116400_01G000200.1"/>
    <property type="gene ID" value="TraesCAD_scaffold_116400_01G000200"/>
</dbReference>
<feature type="domain" description="RING-type" evidence="6">
    <location>
        <begin position="177"/>
        <end position="217"/>
    </location>
</feature>
<evidence type="ECO:0000256" key="2">
    <source>
        <dbReference type="ARBA" id="ARBA00022771"/>
    </source>
</evidence>
<dbReference type="PANTHER" id="PTHR15710:SF88">
    <property type="entry name" value="RING-TYPE DOMAIN-CONTAINING PROTEIN"/>
    <property type="match status" value="1"/>
</dbReference>
<evidence type="ECO:0000256" key="3">
    <source>
        <dbReference type="ARBA" id="ARBA00022833"/>
    </source>
</evidence>
<feature type="compositionally biased region" description="Basic and acidic residues" evidence="5">
    <location>
        <begin position="1"/>
        <end position="13"/>
    </location>
</feature>
<dbReference type="STRING" id="4565.A0A3B6TIV8"/>
<dbReference type="Gramene" id="TraesCS7D03G0189200.1">
    <property type="protein sequence ID" value="TraesCS7D03G0189200.1.CDS1"/>
    <property type="gene ID" value="TraesCS7D03G0189200"/>
</dbReference>
<dbReference type="Proteomes" id="UP000019116">
    <property type="component" value="Chromosome 7D"/>
</dbReference>
<dbReference type="GO" id="GO:0008270">
    <property type="term" value="F:zinc ion binding"/>
    <property type="evidence" value="ECO:0007669"/>
    <property type="project" value="UniProtKB-KW"/>
</dbReference>
<dbReference type="PROSITE" id="PS50089">
    <property type="entry name" value="ZF_RING_2"/>
    <property type="match status" value="1"/>
</dbReference>
<feature type="region of interest" description="Disordered" evidence="5">
    <location>
        <begin position="1"/>
        <end position="53"/>
    </location>
</feature>
<dbReference type="InterPro" id="IPR001841">
    <property type="entry name" value="Znf_RING"/>
</dbReference>
<dbReference type="OrthoDB" id="693978at2759"/>
<evidence type="ECO:0000313" key="7">
    <source>
        <dbReference type="EnsemblPlants" id="TraesCS7D02G082700.1.cds1"/>
    </source>
</evidence>
<protein>
    <recommendedName>
        <fullName evidence="6">RING-type domain-containing protein</fullName>
    </recommendedName>
</protein>
<dbReference type="Gramene" id="TraesRN7D0100194100.1">
    <property type="protein sequence ID" value="TraesRN7D0100194100.1"/>
    <property type="gene ID" value="TraesRN7D0100194100"/>
</dbReference>
<keyword evidence="8" id="KW-1185">Reference proteome</keyword>
<proteinExistence type="predicted"/>
<organism evidence="7">
    <name type="scientific">Triticum aestivum</name>
    <name type="common">Wheat</name>
    <dbReference type="NCBI Taxonomy" id="4565"/>
    <lineage>
        <taxon>Eukaryota</taxon>
        <taxon>Viridiplantae</taxon>
        <taxon>Streptophyta</taxon>
        <taxon>Embryophyta</taxon>
        <taxon>Tracheophyta</taxon>
        <taxon>Spermatophyta</taxon>
        <taxon>Magnoliopsida</taxon>
        <taxon>Liliopsida</taxon>
        <taxon>Poales</taxon>
        <taxon>Poaceae</taxon>
        <taxon>BOP clade</taxon>
        <taxon>Pooideae</taxon>
        <taxon>Triticodae</taxon>
        <taxon>Triticeae</taxon>
        <taxon>Triticinae</taxon>
        <taxon>Triticum</taxon>
    </lineage>
</organism>
<name>A0A3B6TIV8_WHEAT</name>
<dbReference type="SMART" id="SM00184">
    <property type="entry name" value="RING"/>
    <property type="match status" value="1"/>
</dbReference>
<keyword evidence="3" id="KW-0862">Zinc</keyword>